<dbReference type="InterPro" id="IPR051311">
    <property type="entry name" value="DedA_domain"/>
</dbReference>
<keyword evidence="1" id="KW-0812">Transmembrane</keyword>
<name>A0A1D8UVD6_9PROT</name>
<dbReference type="STRING" id="153496.A0U89_11085"/>
<dbReference type="GO" id="GO:0005886">
    <property type="term" value="C:plasma membrane"/>
    <property type="evidence" value="ECO:0007669"/>
    <property type="project" value="TreeGrafter"/>
</dbReference>
<feature type="transmembrane region" description="Helical" evidence="1">
    <location>
        <begin position="102"/>
        <end position="122"/>
    </location>
</feature>
<evidence type="ECO:0000256" key="1">
    <source>
        <dbReference type="SAM" id="Phobius"/>
    </source>
</evidence>
<feature type="domain" description="VTT" evidence="2">
    <location>
        <begin position="51"/>
        <end position="155"/>
    </location>
</feature>
<sequence length="192" mass="21134">MLQRIYQRTLALSASPYAAWWLFAVAFAEASFFPLPVDLLLIPMVLARRDRAWTLATICTLGSVIGGILGWVIGAFLLQYVALPIIHFYHAEQTLANLQARFVQYGVMIILVKGLTPIPYKIVTIAAGAAHFPIMPFILASAVTRGARFFLVAGLLRIFGAPIQDFIERRLTLVMTGFLILVVAGVAALKFL</sequence>
<dbReference type="KEGG" id="kba:A0U89_11085"/>
<feature type="transmembrane region" description="Helical" evidence="1">
    <location>
        <begin position="171"/>
        <end position="189"/>
    </location>
</feature>
<reference evidence="3 4" key="1">
    <citation type="journal article" date="2016" name="Microb. Cell Fact.">
        <title>Dissection of exopolysaccharide biosynthesis in Kozakia baliensis.</title>
        <authorList>
            <person name="Brandt J.U."/>
            <person name="Jakob F."/>
            <person name="Behr J."/>
            <person name="Geissler A.J."/>
            <person name="Vogel R.F."/>
        </authorList>
    </citation>
    <scope>NUCLEOTIDE SEQUENCE [LARGE SCALE GENOMIC DNA]</scope>
    <source>
        <strain evidence="3 4">DSM 14400</strain>
    </source>
</reference>
<dbReference type="eggNOG" id="COG1238">
    <property type="taxonomic scope" value="Bacteria"/>
</dbReference>
<proteinExistence type="predicted"/>
<keyword evidence="1" id="KW-0472">Membrane</keyword>
<accession>A0A1D8UVD6</accession>
<evidence type="ECO:0000313" key="4">
    <source>
        <dbReference type="Proteomes" id="UP000179145"/>
    </source>
</evidence>
<feature type="transmembrane region" description="Helical" evidence="1">
    <location>
        <begin position="134"/>
        <end position="159"/>
    </location>
</feature>
<dbReference type="PANTHER" id="PTHR42709">
    <property type="entry name" value="ALKALINE PHOSPHATASE LIKE PROTEIN"/>
    <property type="match status" value="1"/>
</dbReference>
<evidence type="ECO:0000313" key="3">
    <source>
        <dbReference type="EMBL" id="AOX17600.1"/>
    </source>
</evidence>
<organism evidence="3 4">
    <name type="scientific">Kozakia baliensis</name>
    <dbReference type="NCBI Taxonomy" id="153496"/>
    <lineage>
        <taxon>Bacteria</taxon>
        <taxon>Pseudomonadati</taxon>
        <taxon>Pseudomonadota</taxon>
        <taxon>Alphaproteobacteria</taxon>
        <taxon>Acetobacterales</taxon>
        <taxon>Acetobacteraceae</taxon>
        <taxon>Kozakia</taxon>
    </lineage>
</organism>
<gene>
    <name evidence="3" type="ORF">A0U89_11085</name>
</gene>
<protein>
    <submittedName>
        <fullName evidence="3">Cytochrome B</fullName>
    </submittedName>
</protein>
<dbReference type="Proteomes" id="UP000179145">
    <property type="component" value="Chromosome"/>
</dbReference>
<keyword evidence="4" id="KW-1185">Reference proteome</keyword>
<dbReference type="RefSeq" id="WP_029604699.1">
    <property type="nucleotide sequence ID" value="NZ_BJVW01000001.1"/>
</dbReference>
<dbReference type="InterPro" id="IPR032816">
    <property type="entry name" value="VTT_dom"/>
</dbReference>
<dbReference type="EMBL" id="CP014674">
    <property type="protein sequence ID" value="AOX17600.1"/>
    <property type="molecule type" value="Genomic_DNA"/>
</dbReference>
<feature type="transmembrane region" description="Helical" evidence="1">
    <location>
        <begin position="52"/>
        <end position="81"/>
    </location>
</feature>
<dbReference type="AlphaFoldDB" id="A0A1D8UVD6"/>
<keyword evidence="1" id="KW-1133">Transmembrane helix</keyword>
<dbReference type="OrthoDB" id="9810270at2"/>
<dbReference type="PANTHER" id="PTHR42709:SF11">
    <property type="entry name" value="DEDA FAMILY PROTEIN"/>
    <property type="match status" value="1"/>
</dbReference>
<evidence type="ECO:0000259" key="2">
    <source>
        <dbReference type="Pfam" id="PF09335"/>
    </source>
</evidence>
<dbReference type="Pfam" id="PF09335">
    <property type="entry name" value="VTT_dom"/>
    <property type="match status" value="1"/>
</dbReference>